<reference evidence="9" key="1">
    <citation type="journal article" date="2020" name="bioRxiv">
        <title>A rank-normalized archaeal taxonomy based on genome phylogeny resolves widespread incomplete and uneven classifications.</title>
        <authorList>
            <person name="Rinke C."/>
            <person name="Chuvochina M."/>
            <person name="Mussig A.J."/>
            <person name="Chaumeil P.-A."/>
            <person name="Waite D.W."/>
            <person name="Whitman W.B."/>
            <person name="Parks D.H."/>
            <person name="Hugenholtz P."/>
        </authorList>
    </citation>
    <scope>NUCLEOTIDE SEQUENCE</scope>
    <source>
        <strain evidence="9">UBA8849</strain>
    </source>
</reference>
<evidence type="ECO:0000259" key="8">
    <source>
        <dbReference type="PROSITE" id="PS51918"/>
    </source>
</evidence>
<evidence type="ECO:0000256" key="5">
    <source>
        <dbReference type="ARBA" id="ARBA00023004"/>
    </source>
</evidence>
<protein>
    <submittedName>
        <fullName evidence="9">B12-binding domain-containing radical SAM protein</fullName>
    </submittedName>
</protein>
<dbReference type="SMR" id="A0A832T178"/>
<evidence type="ECO:0000313" key="9">
    <source>
        <dbReference type="EMBL" id="HII59456.1"/>
    </source>
</evidence>
<dbReference type="PANTHER" id="PTHR43409:SF17">
    <property type="entry name" value="METHYLTHIOTRANSFERASE MJ0865-RELATED"/>
    <property type="match status" value="1"/>
</dbReference>
<dbReference type="EMBL" id="DUJR01000010">
    <property type="protein sequence ID" value="HII59456.1"/>
    <property type="molecule type" value="Genomic_DNA"/>
</dbReference>
<dbReference type="RefSeq" id="WP_010871145.1">
    <property type="nucleotide sequence ID" value="NC_000909.1"/>
</dbReference>
<evidence type="ECO:0000256" key="2">
    <source>
        <dbReference type="ARBA" id="ARBA00022485"/>
    </source>
</evidence>
<dbReference type="PROSITE" id="PS50926">
    <property type="entry name" value="TRAM"/>
    <property type="match status" value="1"/>
</dbReference>
<keyword evidence="4" id="KW-0479">Metal-binding</keyword>
<dbReference type="Gene3D" id="3.80.30.20">
    <property type="entry name" value="tm_1862 like domain"/>
    <property type="match status" value="1"/>
</dbReference>
<dbReference type="GO" id="GO:0051539">
    <property type="term" value="F:4 iron, 4 sulfur cluster binding"/>
    <property type="evidence" value="ECO:0007669"/>
    <property type="project" value="UniProtKB-KW"/>
</dbReference>
<organism evidence="9 10">
    <name type="scientific">Methanocaldococcus jannaschii</name>
    <dbReference type="NCBI Taxonomy" id="2190"/>
    <lineage>
        <taxon>Archaea</taxon>
        <taxon>Methanobacteriati</taxon>
        <taxon>Methanobacteriota</taxon>
        <taxon>Methanomada group</taxon>
        <taxon>Methanococci</taxon>
        <taxon>Methanococcales</taxon>
        <taxon>Methanocaldococcaceae</taxon>
        <taxon>Methanocaldococcus</taxon>
    </lineage>
</organism>
<feature type="domain" description="TRAM" evidence="7">
    <location>
        <begin position="435"/>
        <end position="499"/>
    </location>
</feature>
<accession>A0A832T178</accession>
<dbReference type="Pfam" id="PF04055">
    <property type="entry name" value="Radical_SAM"/>
    <property type="match status" value="1"/>
</dbReference>
<dbReference type="SMART" id="SM00729">
    <property type="entry name" value="Elp3"/>
    <property type="match status" value="1"/>
</dbReference>
<dbReference type="PANTHER" id="PTHR43409">
    <property type="entry name" value="ANAEROBIC MAGNESIUM-PROTOPORPHYRIN IX MONOMETHYL ESTER CYCLASE-RELATED"/>
    <property type="match status" value="1"/>
</dbReference>
<evidence type="ECO:0000256" key="3">
    <source>
        <dbReference type="ARBA" id="ARBA00022691"/>
    </source>
</evidence>
<dbReference type="Pfam" id="PF02310">
    <property type="entry name" value="B12-binding"/>
    <property type="match status" value="1"/>
</dbReference>
<keyword evidence="2" id="KW-0004">4Fe-4S</keyword>
<dbReference type="InterPro" id="IPR006638">
    <property type="entry name" value="Elp3/MiaA/NifB-like_rSAM"/>
</dbReference>
<dbReference type="InterPro" id="IPR023404">
    <property type="entry name" value="rSAM_horseshoe"/>
</dbReference>
<dbReference type="InterPro" id="IPR002792">
    <property type="entry name" value="TRAM_dom"/>
</dbReference>
<dbReference type="InterPro" id="IPR006158">
    <property type="entry name" value="Cobalamin-bd"/>
</dbReference>
<comment type="caution">
    <text evidence="9">The sequence shown here is derived from an EMBL/GenBank/DDBJ whole genome shotgun (WGS) entry which is preliminary data.</text>
</comment>
<keyword evidence="5" id="KW-0408">Iron</keyword>
<evidence type="ECO:0000256" key="4">
    <source>
        <dbReference type="ARBA" id="ARBA00022723"/>
    </source>
</evidence>
<keyword evidence="3" id="KW-0949">S-adenosyl-L-methionine</keyword>
<dbReference type="PROSITE" id="PS51918">
    <property type="entry name" value="RADICAL_SAM"/>
    <property type="match status" value="1"/>
</dbReference>
<dbReference type="InterPro" id="IPR058240">
    <property type="entry name" value="rSAM_sf"/>
</dbReference>
<gene>
    <name evidence="9" type="ORF">HA335_02560</name>
</gene>
<dbReference type="CDD" id="cd02068">
    <property type="entry name" value="radical_SAM_B12_BD"/>
    <property type="match status" value="1"/>
</dbReference>
<dbReference type="InterPro" id="IPR007197">
    <property type="entry name" value="rSAM"/>
</dbReference>
<dbReference type="OMA" id="GLRPYVY"/>
<evidence type="ECO:0000313" key="10">
    <source>
        <dbReference type="Proteomes" id="UP000645676"/>
    </source>
</evidence>
<proteinExistence type="predicted"/>
<evidence type="ECO:0000259" key="7">
    <source>
        <dbReference type="PROSITE" id="PS50926"/>
    </source>
</evidence>
<dbReference type="SUPFAM" id="SSF102114">
    <property type="entry name" value="Radical SAM enzymes"/>
    <property type="match status" value="1"/>
</dbReference>
<sequence length="505" mass="57466">MKALIIDCLASGDGKRILARDVIGAGPRTVKGILQSEGIEAKITPVEDLDIKDIKKYNLIFISAMTSDFKCVKKLVERIRLKTDSKIIVGGPIANDINILEKIEADISIVGEGEITIRELIKKDFDAEDVKGTTYWDYNEDELKINPLREILTDLKLITPSTEIKDYKNYFSARVYVEVVRGCSNFKRPLLLCTNKKCNLCENGTLKCPLNINPGCGFCSVPSVFGYARSRDEEDILKEVEALLKEGVNRIVLSAPDFLDYKRGEKLINPYFPEPNYEAIESLLSKCKDLADKYNANVLIENIKANLFNEKVAEIFSKYLKTPIYIGCESGDKNHCKLLGRPTTPDDVLKAVKIAKKYNLKAQVYFIYGLPGENEETAKNTVNFMHKIKNYIDKITVYKFRPLPMSAFQNFKPNITKYSLLIRETANKINLEIKKKYIGRVLEVIISERHFRNKRDAIGYLPDSGLMVVVKDGAKFIGKTKKVKIIKAYEKYLEGRILKTWLCKY</sequence>
<comment type="cofactor">
    <cofactor evidence="1">
        <name>[4Fe-4S] cluster</name>
        <dbReference type="ChEBI" id="CHEBI:49883"/>
    </cofactor>
</comment>
<dbReference type="AlphaFoldDB" id="A0A832T178"/>
<dbReference type="CDD" id="cd01335">
    <property type="entry name" value="Radical_SAM"/>
    <property type="match status" value="1"/>
</dbReference>
<dbReference type="InterPro" id="IPR051198">
    <property type="entry name" value="BchE-like"/>
</dbReference>
<dbReference type="Gene3D" id="3.40.50.280">
    <property type="entry name" value="Cobalamin-binding domain"/>
    <property type="match status" value="1"/>
</dbReference>
<keyword evidence="6" id="KW-0411">Iron-sulfur</keyword>
<evidence type="ECO:0000256" key="6">
    <source>
        <dbReference type="ARBA" id="ARBA00023014"/>
    </source>
</evidence>
<feature type="domain" description="Radical SAM core" evidence="8">
    <location>
        <begin position="193"/>
        <end position="440"/>
    </location>
</feature>
<dbReference type="SFLD" id="SFLDS00029">
    <property type="entry name" value="Radical_SAM"/>
    <property type="match status" value="1"/>
</dbReference>
<dbReference type="GO" id="GO:0003824">
    <property type="term" value="F:catalytic activity"/>
    <property type="evidence" value="ECO:0007669"/>
    <property type="project" value="InterPro"/>
</dbReference>
<evidence type="ECO:0000256" key="1">
    <source>
        <dbReference type="ARBA" id="ARBA00001966"/>
    </source>
</evidence>
<name>A0A832T178_9EURY</name>
<dbReference type="Proteomes" id="UP000645676">
    <property type="component" value="Unassembled WGS sequence"/>
</dbReference>
<dbReference type="SFLD" id="SFLDG01082">
    <property type="entry name" value="B12-binding_domain_containing"/>
    <property type="match status" value="1"/>
</dbReference>
<dbReference type="Pfam" id="PF01938">
    <property type="entry name" value="TRAM"/>
    <property type="match status" value="1"/>
</dbReference>
<dbReference type="GO" id="GO:0031419">
    <property type="term" value="F:cobalamin binding"/>
    <property type="evidence" value="ECO:0007669"/>
    <property type="project" value="InterPro"/>
</dbReference>
<dbReference type="GO" id="GO:0046872">
    <property type="term" value="F:metal ion binding"/>
    <property type="evidence" value="ECO:0007669"/>
    <property type="project" value="UniProtKB-KW"/>
</dbReference>